<dbReference type="GO" id="GO:0007165">
    <property type="term" value="P:signal transduction"/>
    <property type="evidence" value="ECO:0007669"/>
    <property type="project" value="InterPro"/>
</dbReference>
<sequence length="69" mass="8153">MDGLVADLYQPFIDASRNKDPEKRMLKLKALIHKLPEHHLETFKHLARHLNRVAQYADINRVSPPRSRR</sequence>
<dbReference type="PANTHER" id="PTHR23176">
    <property type="entry name" value="RHO/RAC/CDC GTPASE-ACTIVATING PROTEIN"/>
    <property type="match status" value="1"/>
</dbReference>
<organism evidence="3 4">
    <name type="scientific">Dreissena polymorpha</name>
    <name type="common">Zebra mussel</name>
    <name type="synonym">Mytilus polymorpha</name>
    <dbReference type="NCBI Taxonomy" id="45954"/>
    <lineage>
        <taxon>Eukaryota</taxon>
        <taxon>Metazoa</taxon>
        <taxon>Spiralia</taxon>
        <taxon>Lophotrochozoa</taxon>
        <taxon>Mollusca</taxon>
        <taxon>Bivalvia</taxon>
        <taxon>Autobranchia</taxon>
        <taxon>Heteroconchia</taxon>
        <taxon>Euheterodonta</taxon>
        <taxon>Imparidentia</taxon>
        <taxon>Neoheterodontei</taxon>
        <taxon>Myida</taxon>
        <taxon>Dreissenoidea</taxon>
        <taxon>Dreissenidae</taxon>
        <taxon>Dreissena</taxon>
    </lineage>
</organism>
<keyword evidence="1" id="KW-0343">GTPase activation</keyword>
<keyword evidence="4" id="KW-1185">Reference proteome</keyword>
<dbReference type="PANTHER" id="PTHR23176:SF133">
    <property type="entry name" value="GTPASE-ACTIVATING PROTEIN PAC-1"/>
    <property type="match status" value="1"/>
</dbReference>
<evidence type="ECO:0000256" key="1">
    <source>
        <dbReference type="ARBA" id="ARBA00022468"/>
    </source>
</evidence>
<dbReference type="PROSITE" id="PS50238">
    <property type="entry name" value="RHOGAP"/>
    <property type="match status" value="1"/>
</dbReference>
<dbReference type="InterPro" id="IPR008936">
    <property type="entry name" value="Rho_GTPase_activation_prot"/>
</dbReference>
<dbReference type="InterPro" id="IPR000198">
    <property type="entry name" value="RhoGAP_dom"/>
</dbReference>
<dbReference type="Pfam" id="PF00620">
    <property type="entry name" value="RhoGAP"/>
    <property type="match status" value="1"/>
</dbReference>
<evidence type="ECO:0000313" key="4">
    <source>
        <dbReference type="Proteomes" id="UP000828390"/>
    </source>
</evidence>
<gene>
    <name evidence="3" type="ORF">DPMN_018474</name>
</gene>
<protein>
    <recommendedName>
        <fullName evidence="2">Rho-GAP domain-containing protein</fullName>
    </recommendedName>
</protein>
<reference evidence="3" key="2">
    <citation type="submission" date="2020-11" db="EMBL/GenBank/DDBJ databases">
        <authorList>
            <person name="McCartney M.A."/>
            <person name="Auch B."/>
            <person name="Kono T."/>
            <person name="Mallez S."/>
            <person name="Becker A."/>
            <person name="Gohl D.M."/>
            <person name="Silverstein K.A.T."/>
            <person name="Koren S."/>
            <person name="Bechman K.B."/>
            <person name="Herman A."/>
            <person name="Abrahante J.E."/>
            <person name="Garbe J."/>
        </authorList>
    </citation>
    <scope>NUCLEOTIDE SEQUENCE</scope>
    <source>
        <strain evidence="3">Duluth1</strain>
        <tissue evidence="3">Whole animal</tissue>
    </source>
</reference>
<dbReference type="AlphaFoldDB" id="A0A9D4ND96"/>
<evidence type="ECO:0000313" key="3">
    <source>
        <dbReference type="EMBL" id="KAH3894318.1"/>
    </source>
</evidence>
<dbReference type="GO" id="GO:0005096">
    <property type="term" value="F:GTPase activator activity"/>
    <property type="evidence" value="ECO:0007669"/>
    <property type="project" value="UniProtKB-KW"/>
</dbReference>
<feature type="domain" description="Rho-GAP" evidence="2">
    <location>
        <begin position="1"/>
        <end position="69"/>
    </location>
</feature>
<name>A0A9D4ND96_DREPO</name>
<dbReference type="Gene3D" id="1.10.555.10">
    <property type="entry name" value="Rho GTPase activation protein"/>
    <property type="match status" value="1"/>
</dbReference>
<proteinExistence type="predicted"/>
<evidence type="ECO:0000259" key="2">
    <source>
        <dbReference type="PROSITE" id="PS50238"/>
    </source>
</evidence>
<dbReference type="GO" id="GO:0005737">
    <property type="term" value="C:cytoplasm"/>
    <property type="evidence" value="ECO:0007669"/>
    <property type="project" value="TreeGrafter"/>
</dbReference>
<dbReference type="EMBL" id="JAIWYP010000001">
    <property type="protein sequence ID" value="KAH3894318.1"/>
    <property type="molecule type" value="Genomic_DNA"/>
</dbReference>
<comment type="caution">
    <text evidence="3">The sequence shown here is derived from an EMBL/GenBank/DDBJ whole genome shotgun (WGS) entry which is preliminary data.</text>
</comment>
<dbReference type="SUPFAM" id="SSF48350">
    <property type="entry name" value="GTPase activation domain, GAP"/>
    <property type="match status" value="1"/>
</dbReference>
<reference evidence="3" key="1">
    <citation type="journal article" date="2019" name="bioRxiv">
        <title>The Genome of the Zebra Mussel, Dreissena polymorpha: A Resource for Invasive Species Research.</title>
        <authorList>
            <person name="McCartney M.A."/>
            <person name="Auch B."/>
            <person name="Kono T."/>
            <person name="Mallez S."/>
            <person name="Zhang Y."/>
            <person name="Obille A."/>
            <person name="Becker A."/>
            <person name="Abrahante J.E."/>
            <person name="Garbe J."/>
            <person name="Badalamenti J.P."/>
            <person name="Herman A."/>
            <person name="Mangelson H."/>
            <person name="Liachko I."/>
            <person name="Sullivan S."/>
            <person name="Sone E.D."/>
            <person name="Koren S."/>
            <person name="Silverstein K.A.T."/>
            <person name="Beckman K.B."/>
            <person name="Gohl D.M."/>
        </authorList>
    </citation>
    <scope>NUCLEOTIDE SEQUENCE</scope>
    <source>
        <strain evidence="3">Duluth1</strain>
        <tissue evidence="3">Whole animal</tissue>
    </source>
</reference>
<accession>A0A9D4ND96</accession>
<dbReference type="Proteomes" id="UP000828390">
    <property type="component" value="Unassembled WGS sequence"/>
</dbReference>
<dbReference type="InterPro" id="IPR050729">
    <property type="entry name" value="Rho-GAP"/>
</dbReference>